<accession>E3KM96</accession>
<keyword evidence="1" id="KW-0175">Coiled coil</keyword>
<dbReference type="RefSeq" id="XP_003336707.1">
    <property type="nucleotide sequence ID" value="XM_003336659.1"/>
</dbReference>
<reference evidence="2" key="3">
    <citation type="submission" date="2012-02" db="EMBL/GenBank/DDBJ databases">
        <title>The Genome Sequence of Puccinia graminis f. sp. tritici Strain CRL 75-36-700-3.</title>
        <authorList>
            <consortium name="The Broad Institute Genome Sequencing Platform"/>
            <person name="Birren B."/>
            <person name="Lander E."/>
            <person name="Galagan J."/>
            <person name="Nusbaum C."/>
            <person name="Devon K."/>
            <person name="Cuomo C."/>
            <person name="Jaffe D."/>
            <person name="Butler J."/>
            <person name="Alvarez P."/>
            <person name="Gnerre S."/>
            <person name="Grabherr M."/>
            <person name="Mauceli E."/>
            <person name="Brockman W."/>
            <person name="Young S."/>
            <person name="LaButti K."/>
            <person name="Sykes S."/>
            <person name="DeCaprio D."/>
            <person name="Crawford M."/>
            <person name="Koehrsen M."/>
            <person name="Engels R."/>
            <person name="Montgomery P."/>
            <person name="Pearson M."/>
            <person name="Howarth C."/>
            <person name="Larson L."/>
            <person name="White J."/>
            <person name="Zeng Q."/>
            <person name="Kodira C."/>
            <person name="Yandava C."/>
            <person name="Alvarado L."/>
            <person name="O'Leary S."/>
            <person name="Szabo L."/>
            <person name="Dean R."/>
            <person name="Schein J."/>
        </authorList>
    </citation>
    <scope>NUCLEOTIDE SEQUENCE</scope>
    <source>
        <strain evidence="2">CRL 75-36-700-3</strain>
    </source>
</reference>
<sequence>MHPRIPNAEERFRSFCSIVGSNTLQEYLDALEKLCKELEKREDLVGETLVYPPHEQRNLILNDSRGSGTHRYCDISPAKRGQAINSRSDKEAEEVLDNRVLSVIRCRRIRASAYRFPVYDYPSSYQ</sequence>
<dbReference type="GeneID" id="10543972"/>
<evidence type="ECO:0000313" key="3">
    <source>
        <dbReference type="EMBL" id="EFP92288.1"/>
    </source>
</evidence>
<gene>
    <name evidence="2" type="ORF">PGTG_11777</name>
    <name evidence="3" type="ORF">PGTG_18503</name>
</gene>
<dbReference type="InParanoid" id="E3KM96"/>
<dbReference type="OrthoDB" id="2517152at2759"/>
<dbReference type="EMBL" id="DS178361">
    <property type="protein sequence ID" value="EFP92288.1"/>
    <property type="molecule type" value="Genomic_DNA"/>
</dbReference>
<reference key="1">
    <citation type="submission" date="2007-01" db="EMBL/GenBank/DDBJ databases">
        <title>The Genome Sequence of Puccinia graminis f. sp. tritici Strain CRL 75-36-700-3.</title>
        <authorList>
            <consortium name="The Broad Institute Genome Sequencing Platform"/>
            <person name="Birren B."/>
            <person name="Lander E."/>
            <person name="Galagan J."/>
            <person name="Nusbaum C."/>
            <person name="Devon K."/>
            <person name="Cuomo C."/>
            <person name="Jaffe D."/>
            <person name="Butler J."/>
            <person name="Alvarez P."/>
            <person name="Gnerre S."/>
            <person name="Grabherr M."/>
            <person name="Mauceli E."/>
            <person name="Brockman W."/>
            <person name="Young S."/>
            <person name="LaButti K."/>
            <person name="Sykes S."/>
            <person name="DeCaprio D."/>
            <person name="Crawford M."/>
            <person name="Koehrsen M."/>
            <person name="Engels R."/>
            <person name="Montgomery P."/>
            <person name="Pearson M."/>
            <person name="Howarth C."/>
            <person name="Larson L."/>
            <person name="White J."/>
            <person name="Zeng Q."/>
            <person name="Kodira C."/>
            <person name="Yandava C."/>
            <person name="Alvarado L."/>
            <person name="O'Leary S."/>
            <person name="Szabo L."/>
            <person name="Dean R."/>
            <person name="Schein J."/>
        </authorList>
    </citation>
    <scope>NUCLEOTIDE SEQUENCE</scope>
    <source>
        <strain>CRL 75-36-700-3</strain>
    </source>
</reference>
<dbReference type="GeneID" id="10537782"/>
<feature type="coiled-coil region" evidence="1">
    <location>
        <begin position="21"/>
        <end position="48"/>
    </location>
</feature>
<proteinExistence type="predicted"/>
<dbReference type="KEGG" id="pgr:PGTG_11777"/>
<dbReference type="Proteomes" id="UP000008783">
    <property type="component" value="Unassembled WGS sequence"/>
</dbReference>
<reference evidence="4" key="2">
    <citation type="journal article" date="2011" name="Proc. Natl. Acad. Sci. U.S.A.">
        <title>Obligate biotrophy features unraveled by the genomic analysis of rust fungi.</title>
        <authorList>
            <person name="Duplessis S."/>
            <person name="Cuomo C.A."/>
            <person name="Lin Y.-C."/>
            <person name="Aerts A."/>
            <person name="Tisserant E."/>
            <person name="Veneault-Fourrey C."/>
            <person name="Joly D.L."/>
            <person name="Hacquard S."/>
            <person name="Amselem J."/>
            <person name="Cantarel B.L."/>
            <person name="Chiu R."/>
            <person name="Coutinho P.M."/>
            <person name="Feau N."/>
            <person name="Field M."/>
            <person name="Frey P."/>
            <person name="Gelhaye E."/>
            <person name="Goldberg J."/>
            <person name="Grabherr M.G."/>
            <person name="Kodira C.D."/>
            <person name="Kohler A."/>
            <person name="Kuees U."/>
            <person name="Lindquist E.A."/>
            <person name="Lucas S.M."/>
            <person name="Mago R."/>
            <person name="Mauceli E."/>
            <person name="Morin E."/>
            <person name="Murat C."/>
            <person name="Pangilinan J.L."/>
            <person name="Park R."/>
            <person name="Pearson M."/>
            <person name="Quesneville H."/>
            <person name="Rouhier N."/>
            <person name="Sakthikumar S."/>
            <person name="Salamov A.A."/>
            <person name="Schmutz J."/>
            <person name="Selles B."/>
            <person name="Shapiro H."/>
            <person name="Tanguay P."/>
            <person name="Tuskan G.A."/>
            <person name="Henrissat B."/>
            <person name="Van de Peer Y."/>
            <person name="Rouze P."/>
            <person name="Ellis J.G."/>
            <person name="Dodds P.N."/>
            <person name="Schein J.E."/>
            <person name="Zhong S."/>
            <person name="Hamelin R.C."/>
            <person name="Grigoriev I.V."/>
            <person name="Szabo L.J."/>
            <person name="Martin F."/>
        </authorList>
    </citation>
    <scope>NUCLEOTIDE SEQUENCE [LARGE SCALE GENOMIC DNA]</scope>
    <source>
        <strain evidence="4">CRL 75-36-700-3 / race SCCL</strain>
    </source>
</reference>
<dbReference type="VEuPathDB" id="FungiDB:PGTG_18503"/>
<dbReference type="KEGG" id="pgr:PGTG_18503"/>
<evidence type="ECO:0000313" key="2">
    <source>
        <dbReference type="EMBL" id="EFP85421.1"/>
    </source>
</evidence>
<dbReference type="EMBL" id="DS178295">
    <property type="protein sequence ID" value="EFP85421.1"/>
    <property type="molecule type" value="Genomic_DNA"/>
</dbReference>
<protein>
    <submittedName>
        <fullName evidence="2">Uncharacterized protein</fullName>
    </submittedName>
</protein>
<organism evidence="2 4">
    <name type="scientific">Puccinia graminis f. sp. tritici (strain CRL 75-36-700-3 / race SCCL)</name>
    <name type="common">Black stem rust fungus</name>
    <dbReference type="NCBI Taxonomy" id="418459"/>
    <lineage>
        <taxon>Eukaryota</taxon>
        <taxon>Fungi</taxon>
        <taxon>Dikarya</taxon>
        <taxon>Basidiomycota</taxon>
        <taxon>Pucciniomycotina</taxon>
        <taxon>Pucciniomycetes</taxon>
        <taxon>Pucciniales</taxon>
        <taxon>Pucciniaceae</taxon>
        <taxon>Puccinia</taxon>
    </lineage>
</organism>
<dbReference type="HOGENOM" id="CLU_1982639_0_0_1"/>
<dbReference type="AlphaFoldDB" id="E3KM96"/>
<dbReference type="VEuPathDB" id="FungiDB:PGTG_11777"/>
<name>E3KM96_PUCGT</name>
<keyword evidence="4" id="KW-1185">Reference proteome</keyword>
<dbReference type="RefSeq" id="XP_003329840.1">
    <property type="nucleotide sequence ID" value="XM_003329792.1"/>
</dbReference>
<evidence type="ECO:0000256" key="1">
    <source>
        <dbReference type="SAM" id="Coils"/>
    </source>
</evidence>
<evidence type="ECO:0000313" key="4">
    <source>
        <dbReference type="Proteomes" id="UP000008783"/>
    </source>
</evidence>